<dbReference type="GO" id="GO:0071949">
    <property type="term" value="F:FAD binding"/>
    <property type="evidence" value="ECO:0007669"/>
    <property type="project" value="InterPro"/>
</dbReference>
<comment type="caution">
    <text evidence="2">The sequence shown here is derived from an EMBL/GenBank/DDBJ whole genome shotgun (WGS) entry which is preliminary data.</text>
</comment>
<dbReference type="Pfam" id="PF01494">
    <property type="entry name" value="FAD_binding_3"/>
    <property type="match status" value="1"/>
</dbReference>
<dbReference type="Proteomes" id="UP000247523">
    <property type="component" value="Unassembled WGS sequence"/>
</dbReference>
<feature type="domain" description="FAD-binding" evidence="1">
    <location>
        <begin position="2"/>
        <end position="38"/>
    </location>
</feature>
<dbReference type="RefSeq" id="WP_242993348.1">
    <property type="nucleotide sequence ID" value="NZ_QICS01000001.1"/>
</dbReference>
<dbReference type="Gene3D" id="3.50.50.60">
    <property type="entry name" value="FAD/NAD(P)-binding domain"/>
    <property type="match status" value="1"/>
</dbReference>
<gene>
    <name evidence="2" type="ORF">C8E03_101541</name>
</gene>
<dbReference type="AlphaFoldDB" id="A0A318ETS3"/>
<accession>A0A318ETS3</accession>
<dbReference type="InterPro" id="IPR002938">
    <property type="entry name" value="FAD-bd"/>
</dbReference>
<evidence type="ECO:0000259" key="1">
    <source>
        <dbReference type="Pfam" id="PF01494"/>
    </source>
</evidence>
<organism evidence="2 3">
    <name type="scientific">Lachnotalea glycerini</name>
    <dbReference type="NCBI Taxonomy" id="1763509"/>
    <lineage>
        <taxon>Bacteria</taxon>
        <taxon>Bacillati</taxon>
        <taxon>Bacillota</taxon>
        <taxon>Clostridia</taxon>
        <taxon>Lachnospirales</taxon>
        <taxon>Lachnospiraceae</taxon>
        <taxon>Lachnotalea</taxon>
    </lineage>
</organism>
<reference evidence="2 3" key="1">
    <citation type="submission" date="2018-05" db="EMBL/GenBank/DDBJ databases">
        <title>Genomic Encyclopedia of Type Strains, Phase IV (KMG-IV): sequencing the most valuable type-strain genomes for metagenomic binning, comparative biology and taxonomic classification.</title>
        <authorList>
            <person name="Goeker M."/>
        </authorList>
    </citation>
    <scope>NUCLEOTIDE SEQUENCE [LARGE SCALE GENOMIC DNA]</scope>
    <source>
        <strain evidence="2 3">DSM 28816</strain>
    </source>
</reference>
<dbReference type="InterPro" id="IPR036188">
    <property type="entry name" value="FAD/NAD-bd_sf"/>
</dbReference>
<sequence length="42" mass="4477">MANVIIIGNGSAGISTALYTTRAGIRTTIIGKDHDHIRNILK</sequence>
<proteinExistence type="predicted"/>
<evidence type="ECO:0000313" key="3">
    <source>
        <dbReference type="Proteomes" id="UP000247523"/>
    </source>
</evidence>
<dbReference type="EMBL" id="QICS01000001">
    <property type="protein sequence ID" value="PXV95910.1"/>
    <property type="molecule type" value="Genomic_DNA"/>
</dbReference>
<dbReference type="SUPFAM" id="SSF51905">
    <property type="entry name" value="FAD/NAD(P)-binding domain"/>
    <property type="match status" value="1"/>
</dbReference>
<name>A0A318ETS3_9FIRM</name>
<evidence type="ECO:0000313" key="2">
    <source>
        <dbReference type="EMBL" id="PXV95910.1"/>
    </source>
</evidence>
<protein>
    <submittedName>
        <fullName evidence="2">FAD binding domain-containing protein</fullName>
    </submittedName>
</protein>